<feature type="compositionally biased region" description="Low complexity" evidence="3">
    <location>
        <begin position="250"/>
        <end position="259"/>
    </location>
</feature>
<dbReference type="InterPro" id="IPR036097">
    <property type="entry name" value="HisK_dim/P_sf"/>
</dbReference>
<feature type="compositionally biased region" description="Low complexity" evidence="3">
    <location>
        <begin position="20"/>
        <end position="32"/>
    </location>
</feature>
<name>A0A6A4IIB2_9AGAR</name>
<dbReference type="PANTHER" id="PTHR43719:SF28">
    <property type="entry name" value="PEROXIDE STRESS-ACTIVATED HISTIDINE KINASE MAK1-RELATED"/>
    <property type="match status" value="1"/>
</dbReference>
<dbReference type="SUPFAM" id="SSF55781">
    <property type="entry name" value="GAF domain-like"/>
    <property type="match status" value="1"/>
</dbReference>
<dbReference type="PROSITE" id="PS50110">
    <property type="entry name" value="RESPONSE_REGULATORY"/>
    <property type="match status" value="1"/>
</dbReference>
<dbReference type="GO" id="GO:0000155">
    <property type="term" value="F:phosphorelay sensor kinase activity"/>
    <property type="evidence" value="ECO:0007669"/>
    <property type="project" value="InterPro"/>
</dbReference>
<feature type="compositionally biased region" description="Polar residues" evidence="3">
    <location>
        <begin position="94"/>
        <end position="105"/>
    </location>
</feature>
<feature type="region of interest" description="Disordered" evidence="3">
    <location>
        <begin position="159"/>
        <end position="284"/>
    </location>
</feature>
<dbReference type="SUPFAM" id="SSF55874">
    <property type="entry name" value="ATPase domain of HSP90 chaperone/DNA topoisomerase II/histidine kinase"/>
    <property type="match status" value="1"/>
</dbReference>
<dbReference type="OrthoDB" id="21225at2759"/>
<dbReference type="InterPro" id="IPR036890">
    <property type="entry name" value="HATPase_C_sf"/>
</dbReference>
<dbReference type="InterPro" id="IPR001789">
    <property type="entry name" value="Sig_transdc_resp-reg_receiver"/>
</dbReference>
<feature type="compositionally biased region" description="Polar residues" evidence="3">
    <location>
        <begin position="1"/>
        <end position="15"/>
    </location>
</feature>
<dbReference type="SMART" id="SM00387">
    <property type="entry name" value="HATPase_c"/>
    <property type="match status" value="1"/>
</dbReference>
<evidence type="ECO:0000256" key="3">
    <source>
        <dbReference type="SAM" id="MobiDB-lite"/>
    </source>
</evidence>
<feature type="compositionally biased region" description="Basic residues" evidence="3">
    <location>
        <begin position="37"/>
        <end position="46"/>
    </location>
</feature>
<feature type="compositionally biased region" description="Low complexity" evidence="3">
    <location>
        <begin position="1102"/>
        <end position="1115"/>
    </location>
</feature>
<feature type="compositionally biased region" description="Low complexity" evidence="3">
    <location>
        <begin position="106"/>
        <end position="122"/>
    </location>
</feature>
<evidence type="ECO:0000313" key="7">
    <source>
        <dbReference type="Proteomes" id="UP000799118"/>
    </source>
</evidence>
<dbReference type="Gene3D" id="3.40.50.2300">
    <property type="match status" value="1"/>
</dbReference>
<dbReference type="SUPFAM" id="SSF52172">
    <property type="entry name" value="CheY-like"/>
    <property type="match status" value="1"/>
</dbReference>
<feature type="modified residue" description="4-aspartylphosphate" evidence="2">
    <location>
        <position position="1860"/>
    </location>
</feature>
<dbReference type="InterPro" id="IPR029016">
    <property type="entry name" value="GAF-like_dom_sf"/>
</dbReference>
<feature type="domain" description="Histidine kinase" evidence="4">
    <location>
        <begin position="1300"/>
        <end position="1556"/>
    </location>
</feature>
<dbReference type="InterPro" id="IPR011006">
    <property type="entry name" value="CheY-like_superfamily"/>
</dbReference>
<dbReference type="Gene3D" id="3.30.565.10">
    <property type="entry name" value="Histidine kinase-like ATPase, C-terminal domain"/>
    <property type="match status" value="1"/>
</dbReference>
<dbReference type="Gene3D" id="3.30.450.40">
    <property type="match status" value="1"/>
</dbReference>
<dbReference type="PANTHER" id="PTHR43719">
    <property type="entry name" value="TWO-COMPONENT HISTIDINE KINASE"/>
    <property type="match status" value="1"/>
</dbReference>
<dbReference type="InterPro" id="IPR003594">
    <property type="entry name" value="HATPase_dom"/>
</dbReference>
<protein>
    <recommendedName>
        <fullName evidence="8">Histidine kinase</fullName>
    </recommendedName>
</protein>
<feature type="region of interest" description="Disordered" evidence="3">
    <location>
        <begin position="569"/>
        <end position="627"/>
    </location>
</feature>
<dbReference type="SUPFAM" id="SSF47384">
    <property type="entry name" value="Homodimeric domain of signal transducing histidine kinase"/>
    <property type="match status" value="1"/>
</dbReference>
<feature type="compositionally biased region" description="Polar residues" evidence="3">
    <location>
        <begin position="272"/>
        <end position="284"/>
    </location>
</feature>
<dbReference type="Proteomes" id="UP000799118">
    <property type="component" value="Unassembled WGS sequence"/>
</dbReference>
<sequence>MQNSSHSLNGSSPQKPTLLASSAGSDAASPSSTHPMPHLKRGRKSLRPATAPAKEDIILLPTLQASSKKSAFGPGYANMQTLAEDETSSDHSNSRPGSVPSTPFESSTTASNNNSSSSSTTSIMYEPPREGSAQLEGSNNRNHNDSYDWAVFISAYASGRWDPHRTPNPPSSQSPSRMLGEASLEMAIAVNAGKSRGLVDDDDELERSSTPAENTPTSENVSPISKRSRQPSDASNPYSKLPATHRLRNSFSSTSSGSSRKFHAASMPLGPSLSTGASAEQTEYTPQKAKAGLFLNLPSLLSNSGSVTPGVDTPSTPYNVAMQSNALHYNSNYSDTGHTRQVIPDLEMSRSKLSSRPVQPHWISEPAPTNDSDQLPNAHPPPSAEKFHFLPCSDSTWSQLSHTSTTPHASSSRAHDFPNAPYMNAATVRLAGTHVNIAPLALPSPEHELTDPMRAAGALGRHVMVTVPGTLPEPDTDSASDFDEASGSLSDSVLLDGDTDLSRLYANTSSGADLKKQNGGEWREGGKGFESLESMSNVVTTPGGTTRRIRISQELKKFWQGTRDVDRPWGSYRPDDDTPSIIYASPTPTGIGKMVRAQPNGTAEGEEDYFTRRRETSAASTSSPQVVVPTGELDASSYPNDSVDPAADAADAAQSLTISEQFTAFPQPAKMTFSSSSSQSRRPGGSNTAPTSIPIPTPLLSAYSFPYPYDRAHVVMHPHPGGAMSVPVPSTTNIISSSSSSSQAETISSSSPVIPESHTADGPPSRRMSLMRQISAPLPVGSGSIAALGGKMRVGMPMPPQVLPSMREADKNEVLWPLPLGAAAAAEDSFSSSASMVEANREHSAPPVEKAKANANSGTVSNSASMEAMGALINAGQSPSMRAAKEEQMFRELGYLAAPNPPDEIERRRALYKFNIWNTGSDLNFDRIAHLAKLVFNTKGVFISLVDGNEQWFKSEWGMKVSSCARIQSFCAHAILQRDDEPLVILDTLQDWRFANNPHVVNAPHLRFYAGAPLRTQDGHNVGSSCIVLLSLMMLLEMSSPRGIRHTLKEFAAIAMREMELWRDKIQLRIRDRIQNSMEQFSRECLEIDMEQDSPQEVLETSPAANPPSNLSMSSSMDRVYDRAAKLVQRTLDVEGVIVMDVSHCEVLENMSSESTINVVMHHGDPDVTETTTKSLTADEYAKLNAFFAKHPDGRISEGIVPPSFRLFLPTTRIQYALSGCSCNWELFRTNGVDKAVPIFNIDKRPFALLCAYNASDHTKRFLEGHELSYLRAIGVIILSAVLKRRMLLADKAKSLFISNISHELRTPLHGILAAAELLGESDLNHSQLSFLQTVQACGTSLVETVNHVLDFTKLSGNSKAGGVENVIVQTKVDLMQLVEEAVDGCWIGHRARTAIMEDTGIGSVYSPPKEDESKSRKHIEAVIDIGERREGWLLKCEKGGIRRVLMNVFGNSLKFTSDGFVHVVLRQLPPAEGDAPNKVRIELAVQDTGKGISQNFLKNQLFHPFSQENPLQTGTGLGLAIVNSIVTSDSVGGKVDVWSEESVGTEIKITFSAEVAEADEAQTMEMGPLKLDDFSIPPTVSLVGFENEHRGIQLLRSVLKTYMTTWWGLKVQDPDDHELGNIIVLNEDVSLVIEATTRRDTSRPFIVLSALRGNPAIMSVASEHELIGGLCRIVYKPGGPSRIRSVLRLCLNTLKIGSQNGLAPSLSQERQVSHESFGSNGALSPANLLNPRRNSEDTRHHSPRPLMSHRSTTAHPNGSSSWQLAPSAVIEEKPDTPDPDTNEPTIILDSGGTLLKSSIGSFETQQKIRVLIIEDNVILRGLLVKWLSKKGYDFRDAVDGRDGVNTYAEDGPFDIILLDLSMPRLDGIGATAEIRKIESSKFRGESQNRRSKILALTGMSSLEDKRRAFDAGVDG</sequence>
<feature type="region of interest" description="Disordered" evidence="3">
    <location>
        <begin position="350"/>
        <end position="387"/>
    </location>
</feature>
<dbReference type="EMBL" id="ML769391">
    <property type="protein sequence ID" value="KAE9408414.1"/>
    <property type="molecule type" value="Genomic_DNA"/>
</dbReference>
<dbReference type="FunFam" id="1.10.287.130:FF:000023">
    <property type="entry name" value="Sensor histidine kinase/response regulator, putative"/>
    <property type="match status" value="1"/>
</dbReference>
<keyword evidence="1 2" id="KW-0597">Phosphoprotein</keyword>
<feature type="compositionally biased region" description="Polar residues" evidence="3">
    <location>
        <begin position="208"/>
        <end position="238"/>
    </location>
</feature>
<keyword evidence="7" id="KW-1185">Reference proteome</keyword>
<feature type="region of interest" description="Disordered" evidence="3">
    <location>
        <begin position="667"/>
        <end position="695"/>
    </location>
</feature>
<gene>
    <name evidence="6" type="ORF">BT96DRAFT_985745</name>
</gene>
<dbReference type="InterPro" id="IPR005467">
    <property type="entry name" value="His_kinase_dom"/>
</dbReference>
<dbReference type="InterPro" id="IPR003661">
    <property type="entry name" value="HisK_dim/P_dom"/>
</dbReference>
<feature type="region of interest" description="Disordered" evidence="3">
    <location>
        <begin position="734"/>
        <end position="766"/>
    </location>
</feature>
<dbReference type="Pfam" id="PF00072">
    <property type="entry name" value="Response_reg"/>
    <property type="match status" value="1"/>
</dbReference>
<proteinExistence type="predicted"/>
<dbReference type="InterPro" id="IPR004358">
    <property type="entry name" value="Sig_transdc_His_kin-like_C"/>
</dbReference>
<dbReference type="Pfam" id="PF02518">
    <property type="entry name" value="HATPase_c"/>
    <property type="match status" value="1"/>
</dbReference>
<feature type="compositionally biased region" description="Low complexity" evidence="3">
    <location>
        <begin position="674"/>
        <end position="686"/>
    </location>
</feature>
<evidence type="ECO:0000313" key="6">
    <source>
        <dbReference type="EMBL" id="KAE9408414.1"/>
    </source>
</evidence>
<feature type="region of interest" description="Disordered" evidence="3">
    <location>
        <begin position="1"/>
        <end position="144"/>
    </location>
</feature>
<dbReference type="InterPro" id="IPR050956">
    <property type="entry name" value="2C_system_His_kinase"/>
</dbReference>
<evidence type="ECO:0008006" key="8">
    <source>
        <dbReference type="Google" id="ProtNLM"/>
    </source>
</evidence>
<dbReference type="PROSITE" id="PS50109">
    <property type="entry name" value="HIS_KIN"/>
    <property type="match status" value="1"/>
</dbReference>
<dbReference type="CDD" id="cd00082">
    <property type="entry name" value="HisKA"/>
    <property type="match status" value="1"/>
</dbReference>
<evidence type="ECO:0000259" key="5">
    <source>
        <dbReference type="PROSITE" id="PS50110"/>
    </source>
</evidence>
<dbReference type="SMART" id="SM00388">
    <property type="entry name" value="HisKA"/>
    <property type="match status" value="1"/>
</dbReference>
<dbReference type="PRINTS" id="PR00344">
    <property type="entry name" value="BCTRLSENSOR"/>
</dbReference>
<evidence type="ECO:0000259" key="4">
    <source>
        <dbReference type="PROSITE" id="PS50109"/>
    </source>
</evidence>
<feature type="domain" description="Response regulatory" evidence="5">
    <location>
        <begin position="1810"/>
        <end position="1916"/>
    </location>
</feature>
<reference evidence="6" key="1">
    <citation type="journal article" date="2019" name="Environ. Microbiol.">
        <title>Fungal ecological strategies reflected in gene transcription - a case study of two litter decomposers.</title>
        <authorList>
            <person name="Barbi F."/>
            <person name="Kohler A."/>
            <person name="Barry K."/>
            <person name="Baskaran P."/>
            <person name="Daum C."/>
            <person name="Fauchery L."/>
            <person name="Ihrmark K."/>
            <person name="Kuo A."/>
            <person name="LaButti K."/>
            <person name="Lipzen A."/>
            <person name="Morin E."/>
            <person name="Grigoriev I.V."/>
            <person name="Henrissat B."/>
            <person name="Lindahl B."/>
            <person name="Martin F."/>
        </authorList>
    </citation>
    <scope>NUCLEOTIDE SEQUENCE</scope>
    <source>
        <strain evidence="6">JB14</strain>
    </source>
</reference>
<feature type="compositionally biased region" description="Polar residues" evidence="3">
    <location>
        <begin position="1750"/>
        <end position="1763"/>
    </location>
</feature>
<evidence type="ECO:0000256" key="1">
    <source>
        <dbReference type="ARBA" id="ARBA00022553"/>
    </source>
</evidence>
<feature type="compositionally biased region" description="Polar residues" evidence="3">
    <location>
        <begin position="1702"/>
        <end position="1723"/>
    </location>
</feature>
<feature type="compositionally biased region" description="Low complexity" evidence="3">
    <location>
        <begin position="734"/>
        <end position="751"/>
    </location>
</feature>
<dbReference type="SMART" id="SM00448">
    <property type="entry name" value="REC"/>
    <property type="match status" value="1"/>
</dbReference>
<dbReference type="Gene3D" id="1.10.287.130">
    <property type="match status" value="1"/>
</dbReference>
<dbReference type="Pfam" id="PF00512">
    <property type="entry name" value="HisKA"/>
    <property type="match status" value="1"/>
</dbReference>
<evidence type="ECO:0000256" key="2">
    <source>
        <dbReference type="PROSITE-ProRule" id="PRU00169"/>
    </source>
</evidence>
<feature type="region of interest" description="Disordered" evidence="3">
    <location>
        <begin position="632"/>
        <end position="651"/>
    </location>
</feature>
<feature type="region of interest" description="Disordered" evidence="3">
    <location>
        <begin position="1702"/>
        <end position="1763"/>
    </location>
</feature>
<organism evidence="6 7">
    <name type="scientific">Gymnopus androsaceus JB14</name>
    <dbReference type="NCBI Taxonomy" id="1447944"/>
    <lineage>
        <taxon>Eukaryota</taxon>
        <taxon>Fungi</taxon>
        <taxon>Dikarya</taxon>
        <taxon>Basidiomycota</taxon>
        <taxon>Agaricomycotina</taxon>
        <taxon>Agaricomycetes</taxon>
        <taxon>Agaricomycetidae</taxon>
        <taxon>Agaricales</taxon>
        <taxon>Marasmiineae</taxon>
        <taxon>Omphalotaceae</taxon>
        <taxon>Gymnopus</taxon>
    </lineage>
</organism>
<dbReference type="CDD" id="cd17546">
    <property type="entry name" value="REC_hyHK_CKI1_RcsC-like"/>
    <property type="match status" value="1"/>
</dbReference>
<accession>A0A6A4IIB2</accession>
<feature type="region of interest" description="Disordered" evidence="3">
    <location>
        <begin position="1092"/>
        <end position="1115"/>
    </location>
</feature>